<organism evidence="2 3">
    <name type="scientific">Mycoplasma wenyonii</name>
    <dbReference type="NCBI Taxonomy" id="65123"/>
    <lineage>
        <taxon>Bacteria</taxon>
        <taxon>Bacillati</taxon>
        <taxon>Mycoplasmatota</taxon>
        <taxon>Mollicutes</taxon>
        <taxon>Mycoplasmataceae</taxon>
        <taxon>Mycoplasma</taxon>
    </lineage>
</organism>
<sequence length="186" mass="20971">MLSSILAKIGIFALASSAIAVPVTLHQSFVAPPANSTRLEKSKETKKENCFIIPAKSTFDSTKIKLLVCLNDEEEYYLFDSDEEKKFLKIASLQFNPKNKQITVKLESEEEDGLKESLWSETFAVTGKEWNDISKEPSNLLDICTLSRDMEDERDSSSNLWICGQDLLTLSTEESKGIPLIPFKKR</sequence>
<protein>
    <submittedName>
        <fullName evidence="2">Uncharacterized protein</fullName>
    </submittedName>
</protein>
<accession>A0A328PIT9</accession>
<gene>
    <name evidence="2" type="ORF">DNK47_02130</name>
</gene>
<evidence type="ECO:0000313" key="3">
    <source>
        <dbReference type="Proteomes" id="UP000249762"/>
    </source>
</evidence>
<keyword evidence="3" id="KW-1185">Reference proteome</keyword>
<dbReference type="AlphaFoldDB" id="A0A328PIT9"/>
<dbReference type="Proteomes" id="UP000249762">
    <property type="component" value="Unassembled WGS sequence"/>
</dbReference>
<dbReference type="RefSeq" id="WP_112665523.1">
    <property type="nucleotide sequence ID" value="NZ_QKVO01000007.1"/>
</dbReference>
<evidence type="ECO:0000256" key="1">
    <source>
        <dbReference type="SAM" id="SignalP"/>
    </source>
</evidence>
<dbReference type="OrthoDB" id="9833147at2"/>
<feature type="chain" id="PRO_5016457472" evidence="1">
    <location>
        <begin position="21"/>
        <end position="186"/>
    </location>
</feature>
<proteinExistence type="predicted"/>
<feature type="signal peptide" evidence="1">
    <location>
        <begin position="1"/>
        <end position="20"/>
    </location>
</feature>
<evidence type="ECO:0000313" key="2">
    <source>
        <dbReference type="EMBL" id="RAO94993.1"/>
    </source>
</evidence>
<keyword evidence="1" id="KW-0732">Signal</keyword>
<reference evidence="3" key="1">
    <citation type="submission" date="2018-06" db="EMBL/GenBank/DDBJ databases">
        <authorList>
            <person name="Martinez Ocampo F."/>
            <person name="Quiroz Castaneda R.E."/>
            <person name="Rojas Lopez X."/>
        </authorList>
    </citation>
    <scope>NUCLEOTIDE SEQUENCE [LARGE SCALE GENOMIC DNA]</scope>
    <source>
        <strain evidence="3">INIFAP02</strain>
    </source>
</reference>
<comment type="caution">
    <text evidence="2">The sequence shown here is derived from an EMBL/GenBank/DDBJ whole genome shotgun (WGS) entry which is preliminary data.</text>
</comment>
<dbReference type="EMBL" id="QKVO01000007">
    <property type="protein sequence ID" value="RAO94993.1"/>
    <property type="molecule type" value="Genomic_DNA"/>
</dbReference>
<name>A0A328PIT9_9MOLU</name>